<evidence type="ECO:0008006" key="3">
    <source>
        <dbReference type="Google" id="ProtNLM"/>
    </source>
</evidence>
<evidence type="ECO:0000313" key="1">
    <source>
        <dbReference type="EMBL" id="AVM53042.1"/>
    </source>
</evidence>
<keyword evidence="2" id="KW-1185">Reference proteome</keyword>
<name>A0ABN5IJH7_9BACE</name>
<gene>
    <name evidence="1" type="ORF">C4H11_08945</name>
</gene>
<sequence>MHIPIKVNLLVHFYSFLLKIGRFFDKNIYFSKYKVKMNSLYAKISQKLPLLGADTTKTSISFTLNGWRTFKELMANSYIAIF</sequence>
<evidence type="ECO:0000313" key="2">
    <source>
        <dbReference type="Proteomes" id="UP000238304"/>
    </source>
</evidence>
<reference evidence="1 2" key="1">
    <citation type="submission" date="2018-02" db="EMBL/GenBank/DDBJ databases">
        <authorList>
            <person name="Holder M.E."/>
            <person name="Ajami N.J."/>
            <person name="Petrosino J.F."/>
        </authorList>
    </citation>
    <scope>NUCLEOTIDE SEQUENCE [LARGE SCALE GENOMIC DNA]</scope>
    <source>
        <strain evidence="1 2">ATCC 33285</strain>
    </source>
</reference>
<protein>
    <recommendedName>
        <fullName evidence="3">Transposase</fullName>
    </recommendedName>
</protein>
<proteinExistence type="predicted"/>
<organism evidence="1 2">
    <name type="scientific">Bacteroides zoogleoformans</name>
    <dbReference type="NCBI Taxonomy" id="28119"/>
    <lineage>
        <taxon>Bacteria</taxon>
        <taxon>Pseudomonadati</taxon>
        <taxon>Bacteroidota</taxon>
        <taxon>Bacteroidia</taxon>
        <taxon>Bacteroidales</taxon>
        <taxon>Bacteroidaceae</taxon>
        <taxon>Bacteroides</taxon>
    </lineage>
</organism>
<dbReference type="Proteomes" id="UP000238304">
    <property type="component" value="Chromosome"/>
</dbReference>
<accession>A0ABN5IJH7</accession>
<dbReference type="EMBL" id="CP027231">
    <property type="protein sequence ID" value="AVM53042.1"/>
    <property type="molecule type" value="Genomic_DNA"/>
</dbReference>